<feature type="region of interest" description="Disordered" evidence="1">
    <location>
        <begin position="1"/>
        <end position="24"/>
    </location>
</feature>
<accession>A0A1Y2FF76</accession>
<dbReference type="EMBL" id="MCFI01000009">
    <property type="protein sequence ID" value="ORY82579.1"/>
    <property type="molecule type" value="Genomic_DNA"/>
</dbReference>
<evidence type="ECO:0000256" key="1">
    <source>
        <dbReference type="SAM" id="MobiDB-lite"/>
    </source>
</evidence>
<sequence length="153" mass="17457">MSLGNAEPSRPHFTGHTLHLGKAPAPAPSCIKSVVSIAPKQRAKTPFARSIRTLKRWKAHLSASSYADCEKSTDVYGFVQLEEQVENKRLSWCSWRSSAQRHVHVPTLMELFRHTSIEQVSHAVQADASLVQRDDAFNRRWFDQLRASRHERL</sequence>
<evidence type="ECO:0000313" key="2">
    <source>
        <dbReference type="EMBL" id="ORY82579.1"/>
    </source>
</evidence>
<comment type="caution">
    <text evidence="2">The sequence shown here is derived from an EMBL/GenBank/DDBJ whole genome shotgun (WGS) entry which is preliminary data.</text>
</comment>
<dbReference type="Proteomes" id="UP000193685">
    <property type="component" value="Unassembled WGS sequence"/>
</dbReference>
<proteinExistence type="predicted"/>
<organism evidence="2 3">
    <name type="scientific">Protomyces lactucae-debilis</name>
    <dbReference type="NCBI Taxonomy" id="2754530"/>
    <lineage>
        <taxon>Eukaryota</taxon>
        <taxon>Fungi</taxon>
        <taxon>Dikarya</taxon>
        <taxon>Ascomycota</taxon>
        <taxon>Taphrinomycotina</taxon>
        <taxon>Taphrinomycetes</taxon>
        <taxon>Taphrinales</taxon>
        <taxon>Protomycetaceae</taxon>
        <taxon>Protomyces</taxon>
    </lineage>
</organism>
<evidence type="ECO:0000313" key="3">
    <source>
        <dbReference type="Proteomes" id="UP000193685"/>
    </source>
</evidence>
<name>A0A1Y2FF76_PROLT</name>
<dbReference type="GeneID" id="63787125"/>
<dbReference type="RefSeq" id="XP_040725450.1">
    <property type="nucleotide sequence ID" value="XM_040870526.1"/>
</dbReference>
<keyword evidence="3" id="KW-1185">Reference proteome</keyword>
<dbReference type="AlphaFoldDB" id="A0A1Y2FF76"/>
<reference evidence="2 3" key="1">
    <citation type="submission" date="2016-07" db="EMBL/GenBank/DDBJ databases">
        <title>Pervasive Adenine N6-methylation of Active Genes in Fungi.</title>
        <authorList>
            <consortium name="DOE Joint Genome Institute"/>
            <person name="Mondo S.J."/>
            <person name="Dannebaum R.O."/>
            <person name="Kuo R.C."/>
            <person name="Labutti K."/>
            <person name="Haridas S."/>
            <person name="Kuo A."/>
            <person name="Salamov A."/>
            <person name="Ahrendt S.R."/>
            <person name="Lipzen A."/>
            <person name="Sullivan W."/>
            <person name="Andreopoulos W.B."/>
            <person name="Clum A."/>
            <person name="Lindquist E."/>
            <person name="Daum C."/>
            <person name="Ramamoorthy G.K."/>
            <person name="Gryganskyi A."/>
            <person name="Culley D."/>
            <person name="Magnuson J.K."/>
            <person name="James T.Y."/>
            <person name="O'Malley M.A."/>
            <person name="Stajich J.E."/>
            <person name="Spatafora J.W."/>
            <person name="Visel A."/>
            <person name="Grigoriev I.V."/>
        </authorList>
    </citation>
    <scope>NUCLEOTIDE SEQUENCE [LARGE SCALE GENOMIC DNA]</scope>
    <source>
        <strain evidence="2 3">12-1054</strain>
    </source>
</reference>
<gene>
    <name evidence="2" type="ORF">BCR37DRAFT_387268</name>
</gene>
<protein>
    <submittedName>
        <fullName evidence="2">Uncharacterized protein</fullName>
    </submittedName>
</protein>